<dbReference type="Pfam" id="PF01594">
    <property type="entry name" value="AI-2E_transport"/>
    <property type="match status" value="1"/>
</dbReference>
<feature type="transmembrane region" description="Helical" evidence="6">
    <location>
        <begin position="241"/>
        <end position="274"/>
    </location>
</feature>
<comment type="caution">
    <text evidence="7">The sequence shown here is derived from an EMBL/GenBank/DDBJ whole genome shotgun (WGS) entry which is preliminary data.</text>
</comment>
<feature type="transmembrane region" description="Helical" evidence="6">
    <location>
        <begin position="315"/>
        <end position="340"/>
    </location>
</feature>
<reference evidence="7 8" key="1">
    <citation type="submission" date="2018-04" db="EMBL/GenBank/DDBJ databases">
        <title>Genomic Encyclopedia of Archaeal and Bacterial Type Strains, Phase II (KMG-II): from individual species to whole genera.</title>
        <authorList>
            <person name="Goeker M."/>
        </authorList>
    </citation>
    <scope>NUCLEOTIDE SEQUENCE [LARGE SCALE GENOMIC DNA]</scope>
    <source>
        <strain evidence="7 8">DSM 29329</strain>
    </source>
</reference>
<dbReference type="EMBL" id="QBKN01000005">
    <property type="protein sequence ID" value="PTX50165.1"/>
    <property type="molecule type" value="Genomic_DNA"/>
</dbReference>
<evidence type="ECO:0000256" key="6">
    <source>
        <dbReference type="SAM" id="Phobius"/>
    </source>
</evidence>
<evidence type="ECO:0000256" key="2">
    <source>
        <dbReference type="ARBA" id="ARBA00009773"/>
    </source>
</evidence>
<dbReference type="PANTHER" id="PTHR21716">
    <property type="entry name" value="TRANSMEMBRANE PROTEIN"/>
    <property type="match status" value="1"/>
</dbReference>
<organism evidence="7 8">
    <name type="scientific">Allosediminivita pacifica</name>
    <dbReference type="NCBI Taxonomy" id="1267769"/>
    <lineage>
        <taxon>Bacteria</taxon>
        <taxon>Pseudomonadati</taxon>
        <taxon>Pseudomonadota</taxon>
        <taxon>Alphaproteobacteria</taxon>
        <taxon>Rhodobacterales</taxon>
        <taxon>Paracoccaceae</taxon>
        <taxon>Allosediminivita</taxon>
    </lineage>
</organism>
<proteinExistence type="inferred from homology"/>
<evidence type="ECO:0000256" key="1">
    <source>
        <dbReference type="ARBA" id="ARBA00004141"/>
    </source>
</evidence>
<keyword evidence="8" id="KW-1185">Reference proteome</keyword>
<name>A0A2T6B2B1_9RHOB</name>
<feature type="transmembrane region" description="Helical" evidence="6">
    <location>
        <begin position="214"/>
        <end position="235"/>
    </location>
</feature>
<sequence>MTTEEQAGPEPATKGAVPRWAVIGIFLLLFVAGLAYARSFLMPMVLALLLMLVFSPVRRQAERFGLPTGLAATLIVGTLLTGLAAGVLTLSAPVADWVDRAPTLGYELRYKLEELRGMTEGMQKAADQFGEFTEGEAEPGVQRVKIEEDSTAFGFLMTIPSVIAQMVFTLILLFFLLASGDMFYEKIVHVLPAFSDKRRAIRIAYDIERKLSRYLFTITVINAGLGVSVGISMWLLDMPNAILFGVLACLLNFIPYLGALAGVAAAAVVGILSLSSINEAAVVAGVYFLLTSIEGQLVTPYFVGRSLRLNTVMVFLSVMFFAWLWTVVGMLVALPLLVAVRTFCEHIPQLEGVGHFLSARGAEKPQRPAEAE</sequence>
<feature type="transmembrane region" description="Helical" evidence="6">
    <location>
        <begin position="152"/>
        <end position="177"/>
    </location>
</feature>
<dbReference type="InterPro" id="IPR002549">
    <property type="entry name" value="AI-2E-like"/>
</dbReference>
<keyword evidence="5 6" id="KW-0472">Membrane</keyword>
<gene>
    <name evidence="7" type="ORF">C8N44_10523</name>
</gene>
<evidence type="ECO:0000256" key="4">
    <source>
        <dbReference type="ARBA" id="ARBA00022989"/>
    </source>
</evidence>
<protein>
    <submittedName>
        <fullName evidence="7">Putative PurR-regulated permease PerM</fullName>
    </submittedName>
</protein>
<dbReference type="GO" id="GO:0055085">
    <property type="term" value="P:transmembrane transport"/>
    <property type="evidence" value="ECO:0007669"/>
    <property type="project" value="TreeGrafter"/>
</dbReference>
<evidence type="ECO:0000256" key="3">
    <source>
        <dbReference type="ARBA" id="ARBA00022692"/>
    </source>
</evidence>
<keyword evidence="3 6" id="KW-0812">Transmembrane</keyword>
<dbReference type="GO" id="GO:0016020">
    <property type="term" value="C:membrane"/>
    <property type="evidence" value="ECO:0007669"/>
    <property type="project" value="UniProtKB-SubCell"/>
</dbReference>
<comment type="subcellular location">
    <subcellularLocation>
        <location evidence="1">Membrane</location>
        <topology evidence="1">Multi-pass membrane protein</topology>
    </subcellularLocation>
</comment>
<feature type="transmembrane region" description="Helical" evidence="6">
    <location>
        <begin position="20"/>
        <end position="52"/>
    </location>
</feature>
<feature type="transmembrane region" description="Helical" evidence="6">
    <location>
        <begin position="64"/>
        <end position="88"/>
    </location>
</feature>
<dbReference type="Proteomes" id="UP000244069">
    <property type="component" value="Unassembled WGS sequence"/>
</dbReference>
<evidence type="ECO:0000313" key="7">
    <source>
        <dbReference type="EMBL" id="PTX50165.1"/>
    </source>
</evidence>
<dbReference type="PANTHER" id="PTHR21716:SF16">
    <property type="entry name" value="BLL1467 PROTEIN"/>
    <property type="match status" value="1"/>
</dbReference>
<dbReference type="AlphaFoldDB" id="A0A2T6B2B1"/>
<feature type="transmembrane region" description="Helical" evidence="6">
    <location>
        <begin position="281"/>
        <end position="303"/>
    </location>
</feature>
<accession>A0A2T6B2B1</accession>
<evidence type="ECO:0000313" key="8">
    <source>
        <dbReference type="Proteomes" id="UP000244069"/>
    </source>
</evidence>
<keyword evidence="4 6" id="KW-1133">Transmembrane helix</keyword>
<evidence type="ECO:0000256" key="5">
    <source>
        <dbReference type="ARBA" id="ARBA00023136"/>
    </source>
</evidence>
<comment type="similarity">
    <text evidence="2">Belongs to the autoinducer-2 exporter (AI-2E) (TC 2.A.86) family.</text>
</comment>
<dbReference type="RefSeq" id="WP_210204145.1">
    <property type="nucleotide sequence ID" value="NZ_BMEZ01000005.1"/>
</dbReference>